<gene>
    <name evidence="11" type="ORF">TrVE_jg2231</name>
</gene>
<feature type="transmembrane region" description="Helical" evidence="9">
    <location>
        <begin position="1015"/>
        <end position="1033"/>
    </location>
</feature>
<keyword evidence="2 7" id="KW-0853">WD repeat</keyword>
<keyword evidence="4" id="KW-0677">Repeat</keyword>
<dbReference type="PANTHER" id="PTHR19848:SF8">
    <property type="entry name" value="F-BOX AND WD REPEAT DOMAIN CONTAINING 7"/>
    <property type="match status" value="1"/>
</dbReference>
<dbReference type="SUPFAM" id="SSF50998">
    <property type="entry name" value="Quinoprotein alcohol dehydrogenase-like"/>
    <property type="match status" value="1"/>
</dbReference>
<feature type="domain" description="Ion transport" evidence="10">
    <location>
        <begin position="981"/>
        <end position="1186"/>
    </location>
</feature>
<dbReference type="Gene3D" id="2.130.10.10">
    <property type="entry name" value="YVTN repeat-like/Quinoprotein amine dehydrogenase"/>
    <property type="match status" value="3"/>
</dbReference>
<keyword evidence="12" id="KW-1185">Reference proteome</keyword>
<evidence type="ECO:0000256" key="4">
    <source>
        <dbReference type="ARBA" id="ARBA00022737"/>
    </source>
</evidence>
<feature type="transmembrane region" description="Helical" evidence="9">
    <location>
        <begin position="975"/>
        <end position="995"/>
    </location>
</feature>
<keyword evidence="5 9" id="KW-1133">Transmembrane helix</keyword>
<feature type="repeat" description="WD" evidence="7">
    <location>
        <begin position="488"/>
        <end position="529"/>
    </location>
</feature>
<evidence type="ECO:0000256" key="8">
    <source>
        <dbReference type="SAM" id="MobiDB-lite"/>
    </source>
</evidence>
<dbReference type="PROSITE" id="PS50082">
    <property type="entry name" value="WD_REPEATS_2"/>
    <property type="match status" value="8"/>
</dbReference>
<dbReference type="CDD" id="cd00200">
    <property type="entry name" value="WD40"/>
    <property type="match status" value="1"/>
</dbReference>
<evidence type="ECO:0000313" key="12">
    <source>
        <dbReference type="Proteomes" id="UP001165160"/>
    </source>
</evidence>
<dbReference type="InterPro" id="IPR015943">
    <property type="entry name" value="WD40/YVTN_repeat-like_dom_sf"/>
</dbReference>
<feature type="repeat" description="WD" evidence="7">
    <location>
        <begin position="404"/>
        <end position="445"/>
    </location>
</feature>
<dbReference type="PROSITE" id="PS00678">
    <property type="entry name" value="WD_REPEATS_1"/>
    <property type="match status" value="4"/>
</dbReference>
<evidence type="ECO:0000256" key="2">
    <source>
        <dbReference type="ARBA" id="ARBA00022574"/>
    </source>
</evidence>
<dbReference type="PROSITE" id="PS50294">
    <property type="entry name" value="WD_REPEATS_REGION"/>
    <property type="match status" value="6"/>
</dbReference>
<dbReference type="InterPro" id="IPR011047">
    <property type="entry name" value="Quinoprotein_ADH-like_sf"/>
</dbReference>
<sequence>MVKVDIGTGVLGQLPGTSPELGLVVSPSLAWPLANSYQQVLMESEDRKKSFRTLAVCENYVLAGCQDGYLYRRDMTRATSVASKLGDHCLPGCLPGWFGAPTALACHGYTVCFGTAFGKIFLLDVETGKIIRDFEGHGKKLISGIAISRDGKFLVTSSYSEESVVMWNLTPNEPQRVIKSFHGEQKEDGIHHVAGCLAFSPDDLYLCLGGSFGCLEVYSVSTLEILASLKVSAGLITAISFSKDGRKLYCGSRDGPIRMFDTSSDDTTEWALETTLTGHMAAIRGLSESPCGRYLASGSEDKTIRLWDTQFGFPIRRIEGHSKGVHAVRYIEGSKIISVSYDGTVVLWDLAYKGSLPVKVTGHVGKVMYVYLAHTAGLLVSCGDSADKSVRVWNYNTWELKVTLEGHAKCVNAAIMSKDGTRVVSCSLDETIIVWDVDKGEEIYRIALEKKTPFALAWAPDEKMFYAGGRTGALKQYSLETGEETKDFIGLTNFVFALAVTSDGKKIVSGSFDNNVVVWDVESCRILKILRGHSKDVKSVAITPDDTSIVSGSGDGNVIVWDMEDGELLQTFRNFKTVTSVAIHPSGEMIATGSTDKKLKLWSLKSNSLLCTFHGAHTSAVQNCIFSSDGNHLISASSDKTVNVEDISPRFHLTSSLFHKMFLEECKVEDKQGDLFDWSQSETVTALLEVPTGLVEPDYILLTNLVHLAVDQDRSRFLEAVLIVGDYEAKYLMDDMGPISRQKLAFFALMDEDNKGKTPLELALQRRDPSVLGVIFKCLKLLFSQSYSFPFSRDHMSHEVHPQELLHVNVLCDAITQAPEQALEFVSQLKLITSGDVKVLEGVKRFVFKKNSNDRFIVGSRKRVPHGHWKGAIKDLEEGEQDGTTGDPVTAKFCPLKGVASHDSKFLKALVQAATSTKKYGVFENEVVMSIIEYKWETSVKDMFRRFMLLDIVMVLTMTVDALSQRSIHKQEGVIKLLGNVPLVITVGLSLWFAKHLHRQITMRTMSLRNHLKDPWVILDVASLSSIYIVYACRAFEAFSSAPPLSSRLAMSIALPLAFLNTLYYMQGFDRNSGELVRMILGIIGGTGNFLIILSTCMVGFSASFFITFEGQTFENESMSLSFPLSLLKSYSLIFSGFELDDVNGSLNRLVASLLFVFFAYFINIVMLNLLIAIMGDIFDKIQENAKAEFMMARAQVILEFEVRLRGQEHKSTGDEVRFPTWLQVLVPTIESNELSDWAGKVRALKLAVTRLERKLEDSEVARKEDAKENKMKIQEDIRERREAEKDLKRRLSEAERRREEAEKGTKELLTRIAEKLAA</sequence>
<evidence type="ECO:0000313" key="11">
    <source>
        <dbReference type="EMBL" id="GMH87307.1"/>
    </source>
</evidence>
<proteinExistence type="predicted"/>
<feature type="transmembrane region" description="Helical" evidence="9">
    <location>
        <begin position="1150"/>
        <end position="1174"/>
    </location>
</feature>
<dbReference type="GO" id="GO:0016020">
    <property type="term" value="C:membrane"/>
    <property type="evidence" value="ECO:0007669"/>
    <property type="project" value="UniProtKB-SubCell"/>
</dbReference>
<feature type="repeat" description="WD" evidence="7">
    <location>
        <begin position="530"/>
        <end position="571"/>
    </location>
</feature>
<dbReference type="InterPro" id="IPR020472">
    <property type="entry name" value="WD40_PAC1"/>
</dbReference>
<feature type="repeat" description="WD" evidence="7">
    <location>
        <begin position="318"/>
        <end position="350"/>
    </location>
</feature>
<evidence type="ECO:0000259" key="10">
    <source>
        <dbReference type="Pfam" id="PF00520"/>
    </source>
</evidence>
<feature type="transmembrane region" description="Helical" evidence="9">
    <location>
        <begin position="1079"/>
        <end position="1109"/>
    </location>
</feature>
<evidence type="ECO:0000256" key="7">
    <source>
        <dbReference type="PROSITE-ProRule" id="PRU00221"/>
    </source>
</evidence>
<dbReference type="InterPro" id="IPR019775">
    <property type="entry name" value="WD40_repeat_CS"/>
</dbReference>
<dbReference type="Pfam" id="PF00520">
    <property type="entry name" value="Ion_trans"/>
    <property type="match status" value="1"/>
</dbReference>
<evidence type="ECO:0000256" key="9">
    <source>
        <dbReference type="SAM" id="Phobius"/>
    </source>
</evidence>
<dbReference type="GO" id="GO:0005216">
    <property type="term" value="F:monoatomic ion channel activity"/>
    <property type="evidence" value="ECO:0007669"/>
    <property type="project" value="InterPro"/>
</dbReference>
<dbReference type="SMART" id="SM00320">
    <property type="entry name" value="WD40"/>
    <property type="match status" value="12"/>
</dbReference>
<evidence type="ECO:0000256" key="3">
    <source>
        <dbReference type="ARBA" id="ARBA00022692"/>
    </source>
</evidence>
<dbReference type="SUPFAM" id="SSF50978">
    <property type="entry name" value="WD40 repeat-like"/>
    <property type="match status" value="1"/>
</dbReference>
<dbReference type="Proteomes" id="UP001165160">
    <property type="component" value="Unassembled WGS sequence"/>
</dbReference>
<feature type="transmembrane region" description="Helical" evidence="9">
    <location>
        <begin position="1045"/>
        <end position="1067"/>
    </location>
</feature>
<organism evidence="11 12">
    <name type="scientific">Triparma verrucosa</name>
    <dbReference type="NCBI Taxonomy" id="1606542"/>
    <lineage>
        <taxon>Eukaryota</taxon>
        <taxon>Sar</taxon>
        <taxon>Stramenopiles</taxon>
        <taxon>Ochrophyta</taxon>
        <taxon>Bolidophyceae</taxon>
        <taxon>Parmales</taxon>
        <taxon>Triparmaceae</taxon>
        <taxon>Triparma</taxon>
    </lineage>
</organism>
<evidence type="ECO:0000256" key="1">
    <source>
        <dbReference type="ARBA" id="ARBA00004141"/>
    </source>
</evidence>
<feature type="repeat" description="WD" evidence="7">
    <location>
        <begin position="276"/>
        <end position="308"/>
    </location>
</feature>
<evidence type="ECO:0000256" key="6">
    <source>
        <dbReference type="ARBA" id="ARBA00023136"/>
    </source>
</evidence>
<dbReference type="InterPro" id="IPR036322">
    <property type="entry name" value="WD40_repeat_dom_sf"/>
</dbReference>
<dbReference type="InterPro" id="IPR001680">
    <property type="entry name" value="WD40_rpt"/>
</dbReference>
<comment type="subcellular location">
    <subcellularLocation>
        <location evidence="1">Membrane</location>
        <topology evidence="1">Multi-pass membrane protein</topology>
    </subcellularLocation>
</comment>
<evidence type="ECO:0000256" key="5">
    <source>
        <dbReference type="ARBA" id="ARBA00022989"/>
    </source>
</evidence>
<keyword evidence="6 9" id="KW-0472">Membrane</keyword>
<feature type="region of interest" description="Disordered" evidence="8">
    <location>
        <begin position="1261"/>
        <end position="1280"/>
    </location>
</feature>
<feature type="repeat" description="WD" evidence="7">
    <location>
        <begin position="614"/>
        <end position="648"/>
    </location>
</feature>
<dbReference type="PANTHER" id="PTHR19848">
    <property type="entry name" value="WD40 REPEAT PROTEIN"/>
    <property type="match status" value="1"/>
</dbReference>
<accession>A0A9W7BGM5</accession>
<dbReference type="EMBL" id="BRXX01000070">
    <property type="protein sequence ID" value="GMH87307.1"/>
    <property type="molecule type" value="Genomic_DNA"/>
</dbReference>
<comment type="caution">
    <text evidence="11">The sequence shown here is derived from an EMBL/GenBank/DDBJ whole genome shotgun (WGS) entry which is preliminary data.</text>
</comment>
<feature type="region of interest" description="Disordered" evidence="8">
    <location>
        <begin position="1285"/>
        <end position="1306"/>
    </location>
</feature>
<keyword evidence="3 9" id="KW-0812">Transmembrane</keyword>
<dbReference type="Pfam" id="PF00400">
    <property type="entry name" value="WD40"/>
    <property type="match status" value="10"/>
</dbReference>
<dbReference type="PRINTS" id="PR00320">
    <property type="entry name" value="GPROTEINBRPT"/>
</dbReference>
<protein>
    <recommendedName>
        <fullName evidence="10">Ion transport domain-containing protein</fullName>
    </recommendedName>
</protein>
<name>A0A9W7BGM5_9STRA</name>
<feature type="repeat" description="WD" evidence="7">
    <location>
        <begin position="229"/>
        <end position="270"/>
    </location>
</feature>
<feature type="repeat" description="WD" evidence="7">
    <location>
        <begin position="578"/>
        <end position="612"/>
    </location>
</feature>
<dbReference type="InterPro" id="IPR005821">
    <property type="entry name" value="Ion_trans_dom"/>
</dbReference>
<reference evidence="12" key="1">
    <citation type="journal article" date="2023" name="Commun. Biol.">
        <title>Genome analysis of Parmales, the sister group of diatoms, reveals the evolutionary specialization of diatoms from phago-mixotrophs to photoautotrophs.</title>
        <authorList>
            <person name="Ban H."/>
            <person name="Sato S."/>
            <person name="Yoshikawa S."/>
            <person name="Yamada K."/>
            <person name="Nakamura Y."/>
            <person name="Ichinomiya M."/>
            <person name="Sato N."/>
            <person name="Blanc-Mathieu R."/>
            <person name="Endo H."/>
            <person name="Kuwata A."/>
            <person name="Ogata H."/>
        </authorList>
    </citation>
    <scope>NUCLEOTIDE SEQUENCE [LARGE SCALE GENOMIC DNA]</scope>
    <source>
        <strain evidence="12">NIES 3699</strain>
    </source>
</reference>